<sequence length="234" mass="26110">MNNNTTKENQSIKSWAEDDRPREKLLLKGKDSLSNSELLAILLRSGSKDESALSLAKRILESCNNNLFELSKIGMDHFKKFKGVGKVKAITILAALEIGKRRQQSEALHRPTIQGSRDAYEMVKYNLEELQHEESWAMFLNRRNAILGIEKMSAGGISGTIMDMRMIYKRAIEHQASGIILVHNHPSGNLKPSSADMDITSKAKSAGTALDIQLLDHLIISEHGYYSFADEGVL</sequence>
<keyword evidence="5" id="KW-0482">Metalloprotease</keyword>
<dbReference type="InterPro" id="IPR037518">
    <property type="entry name" value="MPN"/>
</dbReference>
<protein>
    <submittedName>
        <fullName evidence="8">DNA repair protein RadC</fullName>
    </submittedName>
</protein>
<dbReference type="GO" id="GO:0006508">
    <property type="term" value="P:proteolysis"/>
    <property type="evidence" value="ECO:0007669"/>
    <property type="project" value="UniProtKB-KW"/>
</dbReference>
<dbReference type="EMBL" id="JADKFW010000004">
    <property type="protein sequence ID" value="MBK9716643.1"/>
    <property type="molecule type" value="Genomic_DNA"/>
</dbReference>
<evidence type="ECO:0000256" key="5">
    <source>
        <dbReference type="ARBA" id="ARBA00023049"/>
    </source>
</evidence>
<dbReference type="PROSITE" id="PS01302">
    <property type="entry name" value="UPF0758"/>
    <property type="match status" value="1"/>
</dbReference>
<dbReference type="PANTHER" id="PTHR30471:SF3">
    <property type="entry name" value="UPF0758 PROTEIN YEES-RELATED"/>
    <property type="match status" value="1"/>
</dbReference>
<dbReference type="InterPro" id="IPR025657">
    <property type="entry name" value="RadC_JAB"/>
</dbReference>
<evidence type="ECO:0000256" key="2">
    <source>
        <dbReference type="ARBA" id="ARBA00022723"/>
    </source>
</evidence>
<dbReference type="NCBIfam" id="TIGR00608">
    <property type="entry name" value="radc"/>
    <property type="match status" value="1"/>
</dbReference>
<keyword evidence="4" id="KW-0862">Zinc</keyword>
<evidence type="ECO:0000259" key="7">
    <source>
        <dbReference type="PROSITE" id="PS50249"/>
    </source>
</evidence>
<dbReference type="CDD" id="cd08071">
    <property type="entry name" value="MPN_DUF2466"/>
    <property type="match status" value="1"/>
</dbReference>
<evidence type="ECO:0000256" key="4">
    <source>
        <dbReference type="ARBA" id="ARBA00022833"/>
    </source>
</evidence>
<name>A0A9D7S6M2_9BACT</name>
<evidence type="ECO:0000256" key="6">
    <source>
        <dbReference type="RuleBase" id="RU003797"/>
    </source>
</evidence>
<keyword evidence="1" id="KW-0645">Protease</keyword>
<evidence type="ECO:0000313" key="8">
    <source>
        <dbReference type="EMBL" id="MBK9716643.1"/>
    </source>
</evidence>
<dbReference type="InterPro" id="IPR020891">
    <property type="entry name" value="UPF0758_CS"/>
</dbReference>
<gene>
    <name evidence="8" type="primary">radC</name>
    <name evidence="8" type="ORF">IPO85_03835</name>
</gene>
<dbReference type="InterPro" id="IPR001405">
    <property type="entry name" value="UPF0758"/>
</dbReference>
<dbReference type="PROSITE" id="PS50249">
    <property type="entry name" value="MPN"/>
    <property type="match status" value="1"/>
</dbReference>
<dbReference type="AlphaFoldDB" id="A0A9D7S6M2"/>
<dbReference type="SUPFAM" id="SSF102712">
    <property type="entry name" value="JAB1/MPN domain"/>
    <property type="match status" value="1"/>
</dbReference>
<dbReference type="InterPro" id="IPR046778">
    <property type="entry name" value="UPF0758_N"/>
</dbReference>
<proteinExistence type="inferred from homology"/>
<dbReference type="Gene3D" id="3.40.140.10">
    <property type="entry name" value="Cytidine Deaminase, domain 2"/>
    <property type="match status" value="1"/>
</dbReference>
<keyword evidence="3" id="KW-0378">Hydrolase</keyword>
<feature type="domain" description="MPN" evidence="7">
    <location>
        <begin position="112"/>
        <end position="234"/>
    </location>
</feature>
<reference evidence="8 9" key="1">
    <citation type="submission" date="2020-10" db="EMBL/GenBank/DDBJ databases">
        <title>Connecting structure to function with the recovery of over 1000 high-quality activated sludge metagenome-assembled genomes encoding full-length rRNA genes using long-read sequencing.</title>
        <authorList>
            <person name="Singleton C.M."/>
            <person name="Petriglieri F."/>
            <person name="Kristensen J.M."/>
            <person name="Kirkegaard R.H."/>
            <person name="Michaelsen T.Y."/>
            <person name="Andersen M.H."/>
            <person name="Karst S.M."/>
            <person name="Dueholm M.S."/>
            <person name="Nielsen P.H."/>
            <person name="Albertsen M."/>
        </authorList>
    </citation>
    <scope>NUCLEOTIDE SEQUENCE [LARGE SCALE GENOMIC DNA]</scope>
    <source>
        <strain evidence="8">Ribe_18-Q3-R11-54_BAT3C.373</strain>
    </source>
</reference>
<evidence type="ECO:0000313" key="9">
    <source>
        <dbReference type="Proteomes" id="UP000808349"/>
    </source>
</evidence>
<evidence type="ECO:0000256" key="1">
    <source>
        <dbReference type="ARBA" id="ARBA00022670"/>
    </source>
</evidence>
<dbReference type="Proteomes" id="UP000808349">
    <property type="component" value="Unassembled WGS sequence"/>
</dbReference>
<dbReference type="GO" id="GO:0008237">
    <property type="term" value="F:metallopeptidase activity"/>
    <property type="evidence" value="ECO:0007669"/>
    <property type="project" value="UniProtKB-KW"/>
</dbReference>
<keyword evidence="2" id="KW-0479">Metal-binding</keyword>
<dbReference type="GO" id="GO:0046872">
    <property type="term" value="F:metal ion binding"/>
    <property type="evidence" value="ECO:0007669"/>
    <property type="project" value="UniProtKB-KW"/>
</dbReference>
<dbReference type="Pfam" id="PF04002">
    <property type="entry name" value="RadC"/>
    <property type="match status" value="1"/>
</dbReference>
<dbReference type="NCBIfam" id="NF000642">
    <property type="entry name" value="PRK00024.1"/>
    <property type="match status" value="1"/>
</dbReference>
<dbReference type="PANTHER" id="PTHR30471">
    <property type="entry name" value="DNA REPAIR PROTEIN RADC"/>
    <property type="match status" value="1"/>
</dbReference>
<comment type="similarity">
    <text evidence="6">Belongs to the UPF0758 family.</text>
</comment>
<comment type="caution">
    <text evidence="8">The sequence shown here is derived from an EMBL/GenBank/DDBJ whole genome shotgun (WGS) entry which is preliminary data.</text>
</comment>
<evidence type="ECO:0000256" key="3">
    <source>
        <dbReference type="ARBA" id="ARBA00022801"/>
    </source>
</evidence>
<organism evidence="8 9">
    <name type="scientific">Candidatus Defluviibacterium haderslevense</name>
    <dbReference type="NCBI Taxonomy" id="2981993"/>
    <lineage>
        <taxon>Bacteria</taxon>
        <taxon>Pseudomonadati</taxon>
        <taxon>Bacteroidota</taxon>
        <taxon>Saprospiria</taxon>
        <taxon>Saprospirales</taxon>
        <taxon>Saprospiraceae</taxon>
        <taxon>Candidatus Defluviibacterium</taxon>
    </lineage>
</organism>
<dbReference type="Pfam" id="PF20582">
    <property type="entry name" value="UPF0758_N"/>
    <property type="match status" value="1"/>
</dbReference>
<accession>A0A9D7S6M2</accession>